<dbReference type="InterPro" id="IPR021457">
    <property type="entry name" value="DUF3108"/>
</dbReference>
<sequence length="252" mass="29010">MKIYPTVVFCFLFAAQMAAQQVDTIHIDQQDLLTQNLKPAKSQYLVSVHSTDPARIRNIFLWTRELSLETRQGKDVIVIKQDWQGQDTLFNRSIYSVSEKATFKPVYHYAKSPRGIEAYNFEAGRIIGADSVTNNTRKAWQIPLSEPTLNWELDLEILALLPFKEGKTFALNFYHPGSKGEPQYYLYKVVGSEMLDLAGGQRVDTWKLQIDYGQYNSTATFWVSKKTREVLKSLDLFNGGYRYKVRLVNGME</sequence>
<organism evidence="2 3">
    <name type="scientific">Haliscomenobacter hydrossis (strain ATCC 27775 / DSM 1100 / LMG 10767 / O)</name>
    <dbReference type="NCBI Taxonomy" id="760192"/>
    <lineage>
        <taxon>Bacteria</taxon>
        <taxon>Pseudomonadati</taxon>
        <taxon>Bacteroidota</taxon>
        <taxon>Saprospiria</taxon>
        <taxon>Saprospirales</taxon>
        <taxon>Haliscomenobacteraceae</taxon>
        <taxon>Haliscomenobacter</taxon>
    </lineage>
</organism>
<dbReference type="AlphaFoldDB" id="F4KQ97"/>
<reference evidence="2 3" key="1">
    <citation type="journal article" date="2011" name="Stand. Genomic Sci.">
        <title>Complete genome sequence of Haliscomenobacter hydrossis type strain (O).</title>
        <authorList>
            <consortium name="US DOE Joint Genome Institute (JGI-PGF)"/>
            <person name="Daligault H."/>
            <person name="Lapidus A."/>
            <person name="Zeytun A."/>
            <person name="Nolan M."/>
            <person name="Lucas S."/>
            <person name="Del Rio T.G."/>
            <person name="Tice H."/>
            <person name="Cheng J.F."/>
            <person name="Tapia R."/>
            <person name="Han C."/>
            <person name="Goodwin L."/>
            <person name="Pitluck S."/>
            <person name="Liolios K."/>
            <person name="Pagani I."/>
            <person name="Ivanova N."/>
            <person name="Huntemann M."/>
            <person name="Mavromatis K."/>
            <person name="Mikhailova N."/>
            <person name="Pati A."/>
            <person name="Chen A."/>
            <person name="Palaniappan K."/>
            <person name="Land M."/>
            <person name="Hauser L."/>
            <person name="Brambilla E.M."/>
            <person name="Rohde M."/>
            <person name="Verbarg S."/>
            <person name="Goker M."/>
            <person name="Bristow J."/>
            <person name="Eisen J.A."/>
            <person name="Markowitz V."/>
            <person name="Hugenholtz P."/>
            <person name="Kyrpides N.C."/>
            <person name="Klenk H.P."/>
            <person name="Woyke T."/>
        </authorList>
    </citation>
    <scope>NUCLEOTIDE SEQUENCE [LARGE SCALE GENOMIC DNA]</scope>
    <source>
        <strain evidence="3">ATCC 27775 / DSM 1100 / LMG 10767 / O</strain>
    </source>
</reference>
<evidence type="ECO:0000256" key="1">
    <source>
        <dbReference type="SAM" id="SignalP"/>
    </source>
</evidence>
<gene>
    <name evidence="2" type="ordered locus">Halhy_1024</name>
</gene>
<keyword evidence="3" id="KW-1185">Reference proteome</keyword>
<dbReference type="STRING" id="760192.Halhy_1024"/>
<feature type="chain" id="PRO_5003311890" evidence="1">
    <location>
        <begin position="20"/>
        <end position="252"/>
    </location>
</feature>
<evidence type="ECO:0000313" key="3">
    <source>
        <dbReference type="Proteomes" id="UP000008461"/>
    </source>
</evidence>
<keyword evidence="1" id="KW-0732">Signal</keyword>
<feature type="signal peptide" evidence="1">
    <location>
        <begin position="1"/>
        <end position="19"/>
    </location>
</feature>
<dbReference type="eggNOG" id="ENOG50338Y3">
    <property type="taxonomic scope" value="Bacteria"/>
</dbReference>
<dbReference type="EMBL" id="CP002691">
    <property type="protein sequence ID" value="AEE48923.1"/>
    <property type="molecule type" value="Genomic_DNA"/>
</dbReference>
<dbReference type="RefSeq" id="WP_013763478.1">
    <property type="nucleotide sequence ID" value="NC_015510.1"/>
</dbReference>
<proteinExistence type="predicted"/>
<dbReference type="HOGENOM" id="CLU_096405_0_0_10"/>
<name>F4KQ97_HALH1</name>
<dbReference type="KEGG" id="hhy:Halhy_1024"/>
<dbReference type="OrthoDB" id="6057441at2"/>
<reference key="2">
    <citation type="submission" date="2011-04" db="EMBL/GenBank/DDBJ databases">
        <title>Complete sequence of chromosome of Haliscomenobacter hydrossis DSM 1100.</title>
        <authorList>
            <consortium name="US DOE Joint Genome Institute (JGI-PGF)"/>
            <person name="Lucas S."/>
            <person name="Han J."/>
            <person name="Lapidus A."/>
            <person name="Bruce D."/>
            <person name="Goodwin L."/>
            <person name="Pitluck S."/>
            <person name="Peters L."/>
            <person name="Kyrpides N."/>
            <person name="Mavromatis K."/>
            <person name="Ivanova N."/>
            <person name="Ovchinnikova G."/>
            <person name="Pagani I."/>
            <person name="Daligault H."/>
            <person name="Detter J.C."/>
            <person name="Han C."/>
            <person name="Land M."/>
            <person name="Hauser L."/>
            <person name="Markowitz V."/>
            <person name="Cheng J.-F."/>
            <person name="Hugenholtz P."/>
            <person name="Woyke T."/>
            <person name="Wu D."/>
            <person name="Verbarg S."/>
            <person name="Frueling A."/>
            <person name="Brambilla E."/>
            <person name="Klenk H.-P."/>
            <person name="Eisen J.A."/>
        </authorList>
    </citation>
    <scope>NUCLEOTIDE SEQUENCE</scope>
    <source>
        <strain>DSM 1100</strain>
    </source>
</reference>
<dbReference type="Proteomes" id="UP000008461">
    <property type="component" value="Chromosome"/>
</dbReference>
<protein>
    <submittedName>
        <fullName evidence="2">Uncharacterized protein</fullName>
    </submittedName>
</protein>
<accession>F4KQ97</accession>
<evidence type="ECO:0000313" key="2">
    <source>
        <dbReference type="EMBL" id="AEE48923.1"/>
    </source>
</evidence>
<dbReference type="Pfam" id="PF11306">
    <property type="entry name" value="DUF3108"/>
    <property type="match status" value="1"/>
</dbReference>